<organism evidence="2 3">
    <name type="scientific">Streblomastix strix</name>
    <dbReference type="NCBI Taxonomy" id="222440"/>
    <lineage>
        <taxon>Eukaryota</taxon>
        <taxon>Metamonada</taxon>
        <taxon>Preaxostyla</taxon>
        <taxon>Oxymonadida</taxon>
        <taxon>Streblomastigidae</taxon>
        <taxon>Streblomastix</taxon>
    </lineage>
</organism>
<sequence>MEESQGAFGHIFLVYHRELGVVAAKVMKNELFDANEWNVAGILNIDPHNMCPFIIRNILAKKFDTMTVILMEYANLGNLKNITDTNVYIPIPLVRVIMKQLLQGLSYIHSKGIVHRDIKGANILLHNPSKSGRVNLLIADFGVIKILTEAQRTALMSVAGYLDDSWSN</sequence>
<dbReference type="CDD" id="cd00180">
    <property type="entry name" value="PKc"/>
    <property type="match status" value="1"/>
</dbReference>
<dbReference type="InterPro" id="IPR000719">
    <property type="entry name" value="Prot_kinase_dom"/>
</dbReference>
<dbReference type="PANTHER" id="PTHR24361">
    <property type="entry name" value="MITOGEN-ACTIVATED KINASE KINASE KINASE"/>
    <property type="match status" value="1"/>
</dbReference>
<dbReference type="InterPro" id="IPR008271">
    <property type="entry name" value="Ser/Thr_kinase_AS"/>
</dbReference>
<dbReference type="PROSITE" id="PS50011">
    <property type="entry name" value="PROTEIN_KINASE_DOM"/>
    <property type="match status" value="1"/>
</dbReference>
<dbReference type="Pfam" id="PF00069">
    <property type="entry name" value="Pkinase"/>
    <property type="match status" value="1"/>
</dbReference>
<evidence type="ECO:0000313" key="2">
    <source>
        <dbReference type="EMBL" id="KAA6369408.1"/>
    </source>
</evidence>
<dbReference type="Proteomes" id="UP000324800">
    <property type="component" value="Unassembled WGS sequence"/>
</dbReference>
<dbReference type="EMBL" id="SNRW01016401">
    <property type="protein sequence ID" value="KAA6369408.1"/>
    <property type="molecule type" value="Genomic_DNA"/>
</dbReference>
<evidence type="ECO:0000313" key="3">
    <source>
        <dbReference type="Proteomes" id="UP000324800"/>
    </source>
</evidence>
<protein>
    <recommendedName>
        <fullName evidence="1">Protein kinase domain-containing protein</fullName>
    </recommendedName>
</protein>
<dbReference type="SMART" id="SM00220">
    <property type="entry name" value="S_TKc"/>
    <property type="match status" value="1"/>
</dbReference>
<dbReference type="OrthoDB" id="10261027at2759"/>
<name>A0A5J4UFI4_9EUKA</name>
<feature type="domain" description="Protein kinase" evidence="1">
    <location>
        <begin position="1"/>
        <end position="168"/>
    </location>
</feature>
<accession>A0A5J4UFI4</accession>
<dbReference type="GO" id="GO:0005737">
    <property type="term" value="C:cytoplasm"/>
    <property type="evidence" value="ECO:0007669"/>
    <property type="project" value="TreeGrafter"/>
</dbReference>
<dbReference type="GO" id="GO:0005524">
    <property type="term" value="F:ATP binding"/>
    <property type="evidence" value="ECO:0007669"/>
    <property type="project" value="InterPro"/>
</dbReference>
<dbReference type="PROSITE" id="PS00108">
    <property type="entry name" value="PROTEIN_KINASE_ST"/>
    <property type="match status" value="1"/>
</dbReference>
<evidence type="ECO:0000259" key="1">
    <source>
        <dbReference type="PROSITE" id="PS50011"/>
    </source>
</evidence>
<proteinExistence type="predicted"/>
<comment type="caution">
    <text evidence="2">The sequence shown here is derived from an EMBL/GenBank/DDBJ whole genome shotgun (WGS) entry which is preliminary data.</text>
</comment>
<dbReference type="AlphaFoldDB" id="A0A5J4UFI4"/>
<gene>
    <name evidence="2" type="ORF">EZS28_035065</name>
</gene>
<dbReference type="Gene3D" id="1.10.510.10">
    <property type="entry name" value="Transferase(Phosphotransferase) domain 1"/>
    <property type="match status" value="1"/>
</dbReference>
<dbReference type="InterPro" id="IPR053235">
    <property type="entry name" value="Ser_Thr_kinase"/>
</dbReference>
<dbReference type="GO" id="GO:0004674">
    <property type="term" value="F:protein serine/threonine kinase activity"/>
    <property type="evidence" value="ECO:0007669"/>
    <property type="project" value="TreeGrafter"/>
</dbReference>
<dbReference type="InterPro" id="IPR011009">
    <property type="entry name" value="Kinase-like_dom_sf"/>
</dbReference>
<dbReference type="SUPFAM" id="SSF56112">
    <property type="entry name" value="Protein kinase-like (PK-like)"/>
    <property type="match status" value="1"/>
</dbReference>
<reference evidence="2 3" key="1">
    <citation type="submission" date="2019-03" db="EMBL/GenBank/DDBJ databases">
        <title>Single cell metagenomics reveals metabolic interactions within the superorganism composed of flagellate Streblomastix strix and complex community of Bacteroidetes bacteria on its surface.</title>
        <authorList>
            <person name="Treitli S.C."/>
            <person name="Kolisko M."/>
            <person name="Husnik F."/>
            <person name="Keeling P."/>
            <person name="Hampl V."/>
        </authorList>
    </citation>
    <scope>NUCLEOTIDE SEQUENCE [LARGE SCALE GENOMIC DNA]</scope>
    <source>
        <strain evidence="2">ST1C</strain>
    </source>
</reference>